<gene>
    <name evidence="1" type="ordered locus">Sfri_3423</name>
</gene>
<evidence type="ECO:0000313" key="1">
    <source>
        <dbReference type="EMBL" id="ABI73258.1"/>
    </source>
</evidence>
<dbReference type="EMBL" id="CP000447">
    <property type="protein sequence ID" value="ABI73258.1"/>
    <property type="molecule type" value="Genomic_DNA"/>
</dbReference>
<evidence type="ECO:0000313" key="2">
    <source>
        <dbReference type="Proteomes" id="UP000000684"/>
    </source>
</evidence>
<accession>Q07XK6</accession>
<evidence type="ECO:0008006" key="3">
    <source>
        <dbReference type="Google" id="ProtNLM"/>
    </source>
</evidence>
<dbReference type="HOGENOM" id="CLU_148004_0_0_6"/>
<keyword evidence="2" id="KW-1185">Reference proteome</keyword>
<sequence length="173" mass="19856">MLRLIRICSVHEDFLDRTYWGKDVFQAGLVNDRKLHRMTKSLLRSAPDNVKIAASELSRNSMFIHHINGIDWLVITAFEELKTMFIEEAGTIPSCFSTASELNLVDQAKRTYRYLPTLSGVITDIGTYQRQGNEEDLNPQLACLVERHGRVFIYHGGFVAFVDDEQTFITRID</sequence>
<reference evidence="1 2" key="1">
    <citation type="submission" date="2006-08" db="EMBL/GenBank/DDBJ databases">
        <title>Complete sequence of Shewanella frigidimarina NCIMB 400.</title>
        <authorList>
            <consortium name="US DOE Joint Genome Institute"/>
            <person name="Copeland A."/>
            <person name="Lucas S."/>
            <person name="Lapidus A."/>
            <person name="Barry K."/>
            <person name="Detter J.C."/>
            <person name="Glavina del Rio T."/>
            <person name="Hammon N."/>
            <person name="Israni S."/>
            <person name="Dalin E."/>
            <person name="Tice H."/>
            <person name="Pitluck S."/>
            <person name="Fredrickson J.K."/>
            <person name="Kolker E."/>
            <person name="McCuel L.A."/>
            <person name="DiChristina T."/>
            <person name="Nealson K.H."/>
            <person name="Newman D."/>
            <person name="Tiedje J.M."/>
            <person name="Zhou J."/>
            <person name="Romine M.F."/>
            <person name="Culley D.E."/>
            <person name="Serres M."/>
            <person name="Chertkov O."/>
            <person name="Brettin T."/>
            <person name="Bruce D."/>
            <person name="Han C."/>
            <person name="Tapia R."/>
            <person name="Gilna P."/>
            <person name="Schmutz J."/>
            <person name="Larimer F."/>
            <person name="Land M."/>
            <person name="Hauser L."/>
            <person name="Kyrpides N."/>
            <person name="Mikhailova N."/>
            <person name="Richardson P."/>
        </authorList>
    </citation>
    <scope>NUCLEOTIDE SEQUENCE [LARGE SCALE GENOMIC DNA]</scope>
    <source>
        <strain evidence="1 2">NCIMB 400</strain>
    </source>
</reference>
<name>Q07XK6_SHEFN</name>
<dbReference type="eggNOG" id="ENOG5033UJE">
    <property type="taxonomic scope" value="Bacteria"/>
</dbReference>
<dbReference type="KEGG" id="sfr:Sfri_3423"/>
<proteinExistence type="predicted"/>
<dbReference type="AlphaFoldDB" id="Q07XK6"/>
<organism evidence="1 2">
    <name type="scientific">Shewanella frigidimarina (strain NCIMB 400)</name>
    <dbReference type="NCBI Taxonomy" id="318167"/>
    <lineage>
        <taxon>Bacteria</taxon>
        <taxon>Pseudomonadati</taxon>
        <taxon>Pseudomonadota</taxon>
        <taxon>Gammaproteobacteria</taxon>
        <taxon>Alteromonadales</taxon>
        <taxon>Shewanellaceae</taxon>
        <taxon>Shewanella</taxon>
    </lineage>
</organism>
<dbReference type="Proteomes" id="UP000000684">
    <property type="component" value="Chromosome"/>
</dbReference>
<protein>
    <recommendedName>
        <fullName evidence="3">Cytosolic protein</fullName>
    </recommendedName>
</protein>